<name>A0ABQ7KU97_BRACM</name>
<protein>
    <recommendedName>
        <fullName evidence="4">Methyltransferase</fullName>
    </recommendedName>
</protein>
<comment type="caution">
    <text evidence="2">The sequence shown here is derived from an EMBL/GenBank/DDBJ whole genome shotgun (WGS) entry which is preliminary data.</text>
</comment>
<proteinExistence type="predicted"/>
<keyword evidence="3" id="KW-1185">Reference proteome</keyword>
<accession>A0ABQ7KU97</accession>
<dbReference type="Proteomes" id="UP000823674">
    <property type="component" value="Chromosome A07"/>
</dbReference>
<evidence type="ECO:0000313" key="3">
    <source>
        <dbReference type="Proteomes" id="UP000823674"/>
    </source>
</evidence>
<gene>
    <name evidence="2" type="primary">A07g501090.1_BraROA</name>
    <name evidence="2" type="ORF">IGI04_025696</name>
</gene>
<sequence>MIRWRQLKESWTSDPGAGRVPVQAQSASSSQLGGVFRSGPVWPEPSGYQDVPAARVGQWGPCAPGSNQGLGKSLGDGFNGGNCRGSIWAVMGRFLGRFWAKMCKGTSGTISANPLQPIAQAIVRERETKRERDRRPKEKPSGGLICSGEGLAVRDKACEVDRRQKEKEKEKEAAQGDRKRKVQTWTVVKERIREDSSHGKMCGDWVIVDRCEESNWIGRLCKPRSGWIEESRIRSYIHHPNYKLHDNHLPCIVDVTSDLDCFFLADECYDLIFETEKLDIVRVNFVRDYHEVCFDMSYLCASNDLKTDFVITE</sequence>
<dbReference type="EMBL" id="JADBGQ010000009">
    <property type="protein sequence ID" value="KAG5377854.1"/>
    <property type="molecule type" value="Genomic_DNA"/>
</dbReference>
<reference evidence="2 3" key="1">
    <citation type="submission" date="2021-03" db="EMBL/GenBank/DDBJ databases">
        <authorList>
            <person name="King G.J."/>
            <person name="Bancroft I."/>
            <person name="Baten A."/>
            <person name="Bloomfield J."/>
            <person name="Borpatragohain P."/>
            <person name="He Z."/>
            <person name="Irish N."/>
            <person name="Irwin J."/>
            <person name="Liu K."/>
            <person name="Mauleon R.P."/>
            <person name="Moore J."/>
            <person name="Morris R."/>
            <person name="Ostergaard L."/>
            <person name="Wang B."/>
            <person name="Wells R."/>
        </authorList>
    </citation>
    <scope>NUCLEOTIDE SEQUENCE [LARGE SCALE GENOMIC DNA]</scope>
    <source>
        <strain evidence="2">R-o-18</strain>
        <tissue evidence="2">Leaf</tissue>
    </source>
</reference>
<organism evidence="2 3">
    <name type="scientific">Brassica rapa subsp. trilocularis</name>
    <dbReference type="NCBI Taxonomy" id="1813537"/>
    <lineage>
        <taxon>Eukaryota</taxon>
        <taxon>Viridiplantae</taxon>
        <taxon>Streptophyta</taxon>
        <taxon>Embryophyta</taxon>
        <taxon>Tracheophyta</taxon>
        <taxon>Spermatophyta</taxon>
        <taxon>Magnoliopsida</taxon>
        <taxon>eudicotyledons</taxon>
        <taxon>Gunneridae</taxon>
        <taxon>Pentapetalae</taxon>
        <taxon>rosids</taxon>
        <taxon>malvids</taxon>
        <taxon>Brassicales</taxon>
        <taxon>Brassicaceae</taxon>
        <taxon>Brassiceae</taxon>
        <taxon>Brassica</taxon>
    </lineage>
</organism>
<evidence type="ECO:0008006" key="4">
    <source>
        <dbReference type="Google" id="ProtNLM"/>
    </source>
</evidence>
<evidence type="ECO:0000313" key="2">
    <source>
        <dbReference type="EMBL" id="KAG5377854.1"/>
    </source>
</evidence>
<evidence type="ECO:0000256" key="1">
    <source>
        <dbReference type="SAM" id="MobiDB-lite"/>
    </source>
</evidence>
<feature type="region of interest" description="Disordered" evidence="1">
    <location>
        <begin position="1"/>
        <end position="33"/>
    </location>
</feature>
<feature type="region of interest" description="Disordered" evidence="1">
    <location>
        <begin position="124"/>
        <end position="147"/>
    </location>
</feature>
<feature type="compositionally biased region" description="Basic and acidic residues" evidence="1">
    <location>
        <begin position="124"/>
        <end position="140"/>
    </location>
</feature>